<dbReference type="GO" id="GO:0006508">
    <property type="term" value="P:proteolysis"/>
    <property type="evidence" value="ECO:0007669"/>
    <property type="project" value="UniProtKB-KW"/>
</dbReference>
<dbReference type="SMART" id="SM00020">
    <property type="entry name" value="Tryp_SPc"/>
    <property type="match status" value="1"/>
</dbReference>
<keyword evidence="1 6" id="KW-0645">Protease</keyword>
<proteinExistence type="predicted"/>
<evidence type="ECO:0000259" key="8">
    <source>
        <dbReference type="PROSITE" id="PS50240"/>
    </source>
</evidence>
<sequence length="312" mass="34576">MSKLYFKIFVFILTITLPSNFTSAEYGKIKGGRAAKAGEFPFIGHITFQTENNMGNVCGCSLVTTSKVVTAGHCVMEWVNGQRKIHDVKTGLVFFGTLYLMSDDGQQSAVESVKYPKEIRKKKLGGVMHDYATATLVTPLKITDTVQLMKVYSTDKTEFKHGWDEMVASEAPCVIIGWGATDFKLVNKTTLVSSGVNKFLKTTLVHTWDEERCARFAGPPQDNMLAFGEICLLGVTHGETTLPGDSGGPLMCGDYVWAVCSSMFVDASGTKPFHFLLHWHYLNEYLYPMGSSGSTIRPEISIPLFFIILFLR</sequence>
<evidence type="ECO:0000256" key="7">
    <source>
        <dbReference type="SAM" id="SignalP"/>
    </source>
</evidence>
<dbReference type="AlphaFoldDB" id="A0A8I6TBV9"/>
<dbReference type="PANTHER" id="PTHR24276">
    <property type="entry name" value="POLYSERASE-RELATED"/>
    <property type="match status" value="1"/>
</dbReference>
<evidence type="ECO:0000256" key="4">
    <source>
        <dbReference type="ARBA" id="ARBA00023145"/>
    </source>
</evidence>
<feature type="signal peptide" evidence="7">
    <location>
        <begin position="1"/>
        <end position="24"/>
    </location>
</feature>
<dbReference type="PROSITE" id="PS50240">
    <property type="entry name" value="TRYPSIN_DOM"/>
    <property type="match status" value="1"/>
</dbReference>
<accession>A0A8I6TBV9</accession>
<dbReference type="KEGG" id="clec:106662393"/>
<dbReference type="GeneID" id="106662393"/>
<keyword evidence="5" id="KW-1015">Disulfide bond</keyword>
<dbReference type="InterPro" id="IPR018114">
    <property type="entry name" value="TRYPSIN_HIS"/>
</dbReference>
<feature type="domain" description="Peptidase S1" evidence="8">
    <location>
        <begin position="29"/>
        <end position="279"/>
    </location>
</feature>
<evidence type="ECO:0000256" key="2">
    <source>
        <dbReference type="ARBA" id="ARBA00022801"/>
    </source>
</evidence>
<evidence type="ECO:0000313" key="9">
    <source>
        <dbReference type="EnsemblMetazoa" id="XP_014241944.1"/>
    </source>
</evidence>
<evidence type="ECO:0000256" key="1">
    <source>
        <dbReference type="ARBA" id="ARBA00022670"/>
    </source>
</evidence>
<dbReference type="GO" id="GO:0004252">
    <property type="term" value="F:serine-type endopeptidase activity"/>
    <property type="evidence" value="ECO:0007669"/>
    <property type="project" value="InterPro"/>
</dbReference>
<evidence type="ECO:0000256" key="6">
    <source>
        <dbReference type="RuleBase" id="RU363034"/>
    </source>
</evidence>
<dbReference type="PROSITE" id="PS00134">
    <property type="entry name" value="TRYPSIN_HIS"/>
    <property type="match status" value="1"/>
</dbReference>
<keyword evidence="7" id="KW-0732">Signal</keyword>
<dbReference type="PANTHER" id="PTHR24276:SF97">
    <property type="entry name" value="GH13245P2-RELATED"/>
    <property type="match status" value="1"/>
</dbReference>
<dbReference type="InterPro" id="IPR043504">
    <property type="entry name" value="Peptidase_S1_PA_chymotrypsin"/>
</dbReference>
<evidence type="ECO:0000313" key="10">
    <source>
        <dbReference type="Proteomes" id="UP000494040"/>
    </source>
</evidence>
<dbReference type="PROSITE" id="PS00135">
    <property type="entry name" value="TRYPSIN_SER"/>
    <property type="match status" value="1"/>
</dbReference>
<name>A0A8I6TBV9_CIMLE</name>
<dbReference type="SUPFAM" id="SSF50494">
    <property type="entry name" value="Trypsin-like serine proteases"/>
    <property type="match status" value="1"/>
</dbReference>
<dbReference type="InterPro" id="IPR050430">
    <property type="entry name" value="Peptidase_S1"/>
</dbReference>
<dbReference type="OrthoDB" id="5565075at2759"/>
<dbReference type="InterPro" id="IPR033116">
    <property type="entry name" value="TRYPSIN_SER"/>
</dbReference>
<feature type="chain" id="PRO_5035144082" description="Peptidase S1 domain-containing protein" evidence="7">
    <location>
        <begin position="25"/>
        <end position="312"/>
    </location>
</feature>
<evidence type="ECO:0000256" key="5">
    <source>
        <dbReference type="ARBA" id="ARBA00023157"/>
    </source>
</evidence>
<dbReference type="EnsemblMetazoa" id="XM_014386458.1">
    <property type="protein sequence ID" value="XP_014241944.1"/>
    <property type="gene ID" value="LOC106662393"/>
</dbReference>
<keyword evidence="4" id="KW-0865">Zymogen</keyword>
<dbReference type="Pfam" id="PF00089">
    <property type="entry name" value="Trypsin"/>
    <property type="match status" value="1"/>
</dbReference>
<dbReference type="RefSeq" id="XP_014241944.1">
    <property type="nucleotide sequence ID" value="XM_014386458.1"/>
</dbReference>
<keyword evidence="2 6" id="KW-0378">Hydrolase</keyword>
<dbReference type="Gene3D" id="2.40.10.10">
    <property type="entry name" value="Trypsin-like serine proteases"/>
    <property type="match status" value="1"/>
</dbReference>
<organism evidence="9 10">
    <name type="scientific">Cimex lectularius</name>
    <name type="common">Bed bug</name>
    <name type="synonym">Acanthia lectularia</name>
    <dbReference type="NCBI Taxonomy" id="79782"/>
    <lineage>
        <taxon>Eukaryota</taxon>
        <taxon>Metazoa</taxon>
        <taxon>Ecdysozoa</taxon>
        <taxon>Arthropoda</taxon>
        <taxon>Hexapoda</taxon>
        <taxon>Insecta</taxon>
        <taxon>Pterygota</taxon>
        <taxon>Neoptera</taxon>
        <taxon>Paraneoptera</taxon>
        <taxon>Hemiptera</taxon>
        <taxon>Heteroptera</taxon>
        <taxon>Panheteroptera</taxon>
        <taxon>Cimicomorpha</taxon>
        <taxon>Cimicidae</taxon>
        <taxon>Cimex</taxon>
    </lineage>
</organism>
<keyword evidence="3 6" id="KW-0720">Serine protease</keyword>
<evidence type="ECO:0000256" key="3">
    <source>
        <dbReference type="ARBA" id="ARBA00022825"/>
    </source>
</evidence>
<reference evidence="9" key="1">
    <citation type="submission" date="2022-01" db="UniProtKB">
        <authorList>
            <consortium name="EnsemblMetazoa"/>
        </authorList>
    </citation>
    <scope>IDENTIFICATION</scope>
</reference>
<dbReference type="InterPro" id="IPR009003">
    <property type="entry name" value="Peptidase_S1_PA"/>
</dbReference>
<dbReference type="Proteomes" id="UP000494040">
    <property type="component" value="Unassembled WGS sequence"/>
</dbReference>
<keyword evidence="10" id="KW-1185">Reference proteome</keyword>
<dbReference type="InterPro" id="IPR001254">
    <property type="entry name" value="Trypsin_dom"/>
</dbReference>
<protein>
    <recommendedName>
        <fullName evidence="8">Peptidase S1 domain-containing protein</fullName>
    </recommendedName>
</protein>